<comment type="subcellular location">
    <subcellularLocation>
        <location evidence="1">Nucleus</location>
    </subcellularLocation>
</comment>
<keyword evidence="6" id="KW-1185">Reference proteome</keyword>
<dbReference type="PANTHER" id="PTHR15835">
    <property type="entry name" value="NUCLEAR-INTERACTING PARTNER OF ALK"/>
    <property type="match status" value="1"/>
</dbReference>
<dbReference type="Proteomes" id="UP001292094">
    <property type="component" value="Unassembled WGS sequence"/>
</dbReference>
<feature type="region of interest" description="Disordered" evidence="3">
    <location>
        <begin position="249"/>
        <end position="431"/>
    </location>
</feature>
<organism evidence="5 6">
    <name type="scientific">Petrolisthes manimaculis</name>
    <dbReference type="NCBI Taxonomy" id="1843537"/>
    <lineage>
        <taxon>Eukaryota</taxon>
        <taxon>Metazoa</taxon>
        <taxon>Ecdysozoa</taxon>
        <taxon>Arthropoda</taxon>
        <taxon>Crustacea</taxon>
        <taxon>Multicrustacea</taxon>
        <taxon>Malacostraca</taxon>
        <taxon>Eumalacostraca</taxon>
        <taxon>Eucarida</taxon>
        <taxon>Decapoda</taxon>
        <taxon>Pleocyemata</taxon>
        <taxon>Anomura</taxon>
        <taxon>Galatheoidea</taxon>
        <taxon>Porcellanidae</taxon>
        <taxon>Petrolisthes</taxon>
    </lineage>
</organism>
<name>A0AAE1TPD6_9EUCA</name>
<proteinExistence type="predicted"/>
<evidence type="ECO:0000256" key="1">
    <source>
        <dbReference type="ARBA" id="ARBA00004123"/>
    </source>
</evidence>
<protein>
    <recommendedName>
        <fullName evidence="4">C3HC-type domain-containing protein</fullName>
    </recommendedName>
</protein>
<dbReference type="PANTHER" id="PTHR15835:SF6">
    <property type="entry name" value="ZINC FINGER C3HC-TYPE PROTEIN 1"/>
    <property type="match status" value="1"/>
</dbReference>
<reference evidence="5" key="1">
    <citation type="submission" date="2023-11" db="EMBL/GenBank/DDBJ databases">
        <title>Genome assemblies of two species of porcelain crab, Petrolisthes cinctipes and Petrolisthes manimaculis (Anomura: Porcellanidae).</title>
        <authorList>
            <person name="Angst P."/>
        </authorList>
    </citation>
    <scope>NUCLEOTIDE SEQUENCE</scope>
    <source>
        <strain evidence="5">PB745_02</strain>
        <tissue evidence="5">Gill</tissue>
    </source>
</reference>
<evidence type="ECO:0000313" key="5">
    <source>
        <dbReference type="EMBL" id="KAK4290675.1"/>
    </source>
</evidence>
<dbReference type="Pfam" id="PF07967">
    <property type="entry name" value="zf-C3HC"/>
    <property type="match status" value="1"/>
</dbReference>
<comment type="caution">
    <text evidence="5">The sequence shown here is derived from an EMBL/GenBank/DDBJ whole genome shotgun (WGS) entry which is preliminary data.</text>
</comment>
<evidence type="ECO:0000256" key="2">
    <source>
        <dbReference type="ARBA" id="ARBA00023242"/>
    </source>
</evidence>
<keyword evidence="2" id="KW-0539">Nucleus</keyword>
<feature type="domain" description="C3HC-type" evidence="4">
    <location>
        <begin position="56"/>
        <end position="176"/>
    </location>
</feature>
<dbReference type="GO" id="GO:0005634">
    <property type="term" value="C:nucleus"/>
    <property type="evidence" value="ECO:0007669"/>
    <property type="project" value="UniProtKB-SubCell"/>
</dbReference>
<feature type="compositionally biased region" description="Low complexity" evidence="3">
    <location>
        <begin position="373"/>
        <end position="385"/>
    </location>
</feature>
<gene>
    <name evidence="5" type="ORF">Pmani_036438</name>
</gene>
<feature type="compositionally biased region" description="Low complexity" evidence="3">
    <location>
        <begin position="327"/>
        <end position="340"/>
    </location>
</feature>
<dbReference type="InterPro" id="IPR012935">
    <property type="entry name" value="NuBaID_N"/>
</dbReference>
<dbReference type="AlphaFoldDB" id="A0AAE1TPD6"/>
<accession>A0AAE1TPD6</accession>
<evidence type="ECO:0000259" key="4">
    <source>
        <dbReference type="Pfam" id="PF07967"/>
    </source>
</evidence>
<evidence type="ECO:0000313" key="6">
    <source>
        <dbReference type="Proteomes" id="UP001292094"/>
    </source>
</evidence>
<evidence type="ECO:0000256" key="3">
    <source>
        <dbReference type="SAM" id="MobiDB-lite"/>
    </source>
</evidence>
<feature type="compositionally biased region" description="Basic and acidic residues" evidence="3">
    <location>
        <begin position="310"/>
        <end position="323"/>
    </location>
</feature>
<feature type="compositionally biased region" description="Basic and acidic residues" evidence="3">
    <location>
        <begin position="284"/>
        <end position="298"/>
    </location>
</feature>
<dbReference type="EMBL" id="JAWZYT010005403">
    <property type="protein sequence ID" value="KAK4290675.1"/>
    <property type="molecule type" value="Genomic_DNA"/>
</dbReference>
<dbReference type="GO" id="GO:0008270">
    <property type="term" value="F:zinc ion binding"/>
    <property type="evidence" value="ECO:0007669"/>
    <property type="project" value="InterPro"/>
</dbReference>
<sequence>MDQQATTTPTLHTVNKISEMLDVLSGDNISPASPWHLYGCKDKENRGKNHEASTTEAFYGRVSTYGPGLWGVTKLSPLECARWGWQVIEHDVLECVSCHQILCATLPSTAHTEAYCKFLQQLRGNLVDRHRESCKWRYNPVDKDVTQPPRITTSEHLLNLTNAALTLAHLASALPYLHIQQLMDKLHVDEELVSRVFVNGEIAEDMRKVAVLLVLSGWSRGHGSYLRCQVCRRSVGLWSLYTIADQLKKTEEKEEDPITSGKRKISGTLEDSEDGGKTSPKKHKDQDKGETSDVEKSESVGGRTLRKRSKSEERVNSPDKNLKAAEGSSSSQKSDSQGGKSPRRSKRIEEGGSSSKKVDDGWSMQLRGRRVSDQSSDDGSSSGTRLRGRHVSEQSSDESACGGGSSSTQQEQTTEDAVTETPRSRRRARRAELAKERLENLSPLIIGSSPSTQIQKVEKKRYFDPLEDHRYWCTWVIEAACSDSTDSTDQTSPLRGYHVVAQSVREKINLSSRQDVLSTQKYASNVEGLRSIRNLLNDLIPEPFSQP</sequence>